<evidence type="ECO:0000256" key="5">
    <source>
        <dbReference type="ARBA" id="ARBA00023163"/>
    </source>
</evidence>
<evidence type="ECO:0000256" key="2">
    <source>
        <dbReference type="ARBA" id="ARBA00023015"/>
    </source>
</evidence>
<dbReference type="AlphaFoldDB" id="A0A495LZ76"/>
<feature type="domain" description="RNA polymerase sigma-70 region 2" evidence="6">
    <location>
        <begin position="23"/>
        <end position="85"/>
    </location>
</feature>
<dbReference type="SUPFAM" id="SSF88946">
    <property type="entry name" value="Sigma2 domain of RNA polymerase sigma factors"/>
    <property type="match status" value="1"/>
</dbReference>
<dbReference type="InterPro" id="IPR036388">
    <property type="entry name" value="WH-like_DNA-bd_sf"/>
</dbReference>
<dbReference type="PANTHER" id="PTHR43133">
    <property type="entry name" value="RNA POLYMERASE ECF-TYPE SIGMA FACTO"/>
    <property type="match status" value="1"/>
</dbReference>
<name>A0A495LZ76_9FLAO</name>
<dbReference type="RefSeq" id="WP_245982627.1">
    <property type="nucleotide sequence ID" value="NZ_RBLC01000006.1"/>
</dbReference>
<dbReference type="InterPro" id="IPR013249">
    <property type="entry name" value="RNA_pol_sigma70_r4_t2"/>
</dbReference>
<accession>A0A495LZ76</accession>
<dbReference type="InterPro" id="IPR013325">
    <property type="entry name" value="RNA_pol_sigma_r2"/>
</dbReference>
<keyword evidence="3" id="KW-0731">Sigma factor</keyword>
<comment type="similarity">
    <text evidence="1">Belongs to the sigma-70 factor family. ECF subfamily.</text>
</comment>
<evidence type="ECO:0000256" key="3">
    <source>
        <dbReference type="ARBA" id="ARBA00023082"/>
    </source>
</evidence>
<proteinExistence type="inferred from homology"/>
<dbReference type="GO" id="GO:0006352">
    <property type="term" value="P:DNA-templated transcription initiation"/>
    <property type="evidence" value="ECO:0007669"/>
    <property type="project" value="InterPro"/>
</dbReference>
<dbReference type="NCBIfam" id="TIGR02937">
    <property type="entry name" value="sigma70-ECF"/>
    <property type="match status" value="1"/>
</dbReference>
<evidence type="ECO:0000256" key="4">
    <source>
        <dbReference type="ARBA" id="ARBA00023125"/>
    </source>
</evidence>
<dbReference type="Gene3D" id="1.10.10.10">
    <property type="entry name" value="Winged helix-like DNA-binding domain superfamily/Winged helix DNA-binding domain"/>
    <property type="match status" value="1"/>
</dbReference>
<keyword evidence="4" id="KW-0238">DNA-binding</keyword>
<dbReference type="GO" id="GO:0016987">
    <property type="term" value="F:sigma factor activity"/>
    <property type="evidence" value="ECO:0007669"/>
    <property type="project" value="UniProtKB-KW"/>
</dbReference>
<dbReference type="Pfam" id="PF04542">
    <property type="entry name" value="Sigma70_r2"/>
    <property type="match status" value="1"/>
</dbReference>
<comment type="caution">
    <text evidence="8">The sequence shown here is derived from an EMBL/GenBank/DDBJ whole genome shotgun (WGS) entry which is preliminary data.</text>
</comment>
<sequence>MKAETSLTMEEKPKNTISSTVSKFGKGLTSFVRGKVNSSEDAEDVLQEVWYQLSNFSNIDDIESMSGWLFQVAKNKITDLYRKKKPEALENYSYENDEGEFSFKEILLLDDSENPDLALFKELFWSELLKALDELPENQKQVFILNEIEDLTLQEIADQTNENIKTIISRKGYAVKYLRKKLNYLYQEINY</sequence>
<dbReference type="CDD" id="cd06171">
    <property type="entry name" value="Sigma70_r4"/>
    <property type="match status" value="1"/>
</dbReference>
<dbReference type="PANTHER" id="PTHR43133:SF8">
    <property type="entry name" value="RNA POLYMERASE SIGMA FACTOR HI_1459-RELATED"/>
    <property type="match status" value="1"/>
</dbReference>
<dbReference type="GO" id="GO:0003677">
    <property type="term" value="F:DNA binding"/>
    <property type="evidence" value="ECO:0007669"/>
    <property type="project" value="UniProtKB-KW"/>
</dbReference>
<evidence type="ECO:0000313" key="9">
    <source>
        <dbReference type="Proteomes" id="UP000277579"/>
    </source>
</evidence>
<evidence type="ECO:0000259" key="7">
    <source>
        <dbReference type="Pfam" id="PF08281"/>
    </source>
</evidence>
<dbReference type="Proteomes" id="UP000277579">
    <property type="component" value="Unassembled WGS sequence"/>
</dbReference>
<keyword evidence="9" id="KW-1185">Reference proteome</keyword>
<dbReference type="InterPro" id="IPR007627">
    <property type="entry name" value="RNA_pol_sigma70_r2"/>
</dbReference>
<keyword evidence="2" id="KW-0805">Transcription regulation</keyword>
<evidence type="ECO:0000313" key="8">
    <source>
        <dbReference type="EMBL" id="RKS18405.1"/>
    </source>
</evidence>
<evidence type="ECO:0000256" key="1">
    <source>
        <dbReference type="ARBA" id="ARBA00010641"/>
    </source>
</evidence>
<dbReference type="InterPro" id="IPR013324">
    <property type="entry name" value="RNA_pol_sigma_r3/r4-like"/>
</dbReference>
<evidence type="ECO:0000259" key="6">
    <source>
        <dbReference type="Pfam" id="PF04542"/>
    </source>
</evidence>
<dbReference type="Gene3D" id="1.10.1740.10">
    <property type="match status" value="1"/>
</dbReference>
<organism evidence="8 9">
    <name type="scientific">Flavobacterium endophyticum</name>
    <dbReference type="NCBI Taxonomy" id="1540163"/>
    <lineage>
        <taxon>Bacteria</taxon>
        <taxon>Pseudomonadati</taxon>
        <taxon>Bacteroidota</taxon>
        <taxon>Flavobacteriia</taxon>
        <taxon>Flavobacteriales</taxon>
        <taxon>Flavobacteriaceae</taxon>
        <taxon>Flavobacterium</taxon>
    </lineage>
</organism>
<feature type="domain" description="RNA polymerase sigma factor 70 region 4 type 2" evidence="7">
    <location>
        <begin position="127"/>
        <end position="167"/>
    </location>
</feature>
<dbReference type="Pfam" id="PF08281">
    <property type="entry name" value="Sigma70_r4_2"/>
    <property type="match status" value="1"/>
</dbReference>
<keyword evidence="5" id="KW-0804">Transcription</keyword>
<dbReference type="EMBL" id="RBLC01000006">
    <property type="protein sequence ID" value="RKS18405.1"/>
    <property type="molecule type" value="Genomic_DNA"/>
</dbReference>
<dbReference type="InterPro" id="IPR039425">
    <property type="entry name" value="RNA_pol_sigma-70-like"/>
</dbReference>
<reference evidence="8 9" key="1">
    <citation type="submission" date="2018-10" db="EMBL/GenBank/DDBJ databases">
        <title>Genomic Encyclopedia of Archaeal and Bacterial Type Strains, Phase II (KMG-II): from individual species to whole genera.</title>
        <authorList>
            <person name="Goeker M."/>
        </authorList>
    </citation>
    <scope>NUCLEOTIDE SEQUENCE [LARGE SCALE GENOMIC DNA]</scope>
    <source>
        <strain evidence="8 9">DSM 29537</strain>
    </source>
</reference>
<protein>
    <submittedName>
        <fullName evidence="8">RNA polymerase sigma factor (Sigma-70 family)</fullName>
    </submittedName>
</protein>
<gene>
    <name evidence="8" type="ORF">CLV94_3212</name>
</gene>
<dbReference type="SUPFAM" id="SSF88659">
    <property type="entry name" value="Sigma3 and sigma4 domains of RNA polymerase sigma factors"/>
    <property type="match status" value="1"/>
</dbReference>
<dbReference type="InterPro" id="IPR014284">
    <property type="entry name" value="RNA_pol_sigma-70_dom"/>
</dbReference>